<proteinExistence type="predicted"/>
<keyword evidence="1" id="KW-0812">Transmembrane</keyword>
<feature type="transmembrane region" description="Helical" evidence="1">
    <location>
        <begin position="12"/>
        <end position="29"/>
    </location>
</feature>
<sequence length="117" mass="13255">MSAEPVIPVTTPHRWVFIACLVVVGLSVLPLPYVYYAVLRIIIFGSLLWLTLREYAKNRRFLFSGVGVFTLLGLILYNPLLPVHLGSKIVWFALNLAGLYLIRHLMTRDLATENSDL</sequence>
<protein>
    <submittedName>
        <fullName evidence="2">Uncharacterized protein</fullName>
    </submittedName>
</protein>
<evidence type="ECO:0000313" key="3">
    <source>
        <dbReference type="Proteomes" id="UP000634004"/>
    </source>
</evidence>
<evidence type="ECO:0000256" key="1">
    <source>
        <dbReference type="SAM" id="Phobius"/>
    </source>
</evidence>
<dbReference type="Pfam" id="PF20619">
    <property type="entry name" value="DUF6804"/>
    <property type="match status" value="1"/>
</dbReference>
<gene>
    <name evidence="2" type="ORF">GCM10009069_23560</name>
</gene>
<dbReference type="InterPro" id="IPR046548">
    <property type="entry name" value="DUF6804"/>
</dbReference>
<organism evidence="2 3">
    <name type="scientific">Algimonas arctica</name>
    <dbReference type="NCBI Taxonomy" id="1479486"/>
    <lineage>
        <taxon>Bacteria</taxon>
        <taxon>Pseudomonadati</taxon>
        <taxon>Pseudomonadota</taxon>
        <taxon>Alphaproteobacteria</taxon>
        <taxon>Maricaulales</taxon>
        <taxon>Robiginitomaculaceae</taxon>
        <taxon>Algimonas</taxon>
    </lineage>
</organism>
<feature type="transmembrane region" description="Helical" evidence="1">
    <location>
        <begin position="83"/>
        <end position="102"/>
    </location>
</feature>
<dbReference type="RefSeq" id="WP_189498684.1">
    <property type="nucleotide sequence ID" value="NZ_BMZH01000010.1"/>
</dbReference>
<keyword evidence="3" id="KW-1185">Reference proteome</keyword>
<feature type="transmembrane region" description="Helical" evidence="1">
    <location>
        <begin position="61"/>
        <end position="77"/>
    </location>
</feature>
<dbReference type="Proteomes" id="UP000634004">
    <property type="component" value="Unassembled WGS sequence"/>
</dbReference>
<name>A0A8J3CSN0_9PROT</name>
<evidence type="ECO:0000313" key="2">
    <source>
        <dbReference type="EMBL" id="GHB00028.1"/>
    </source>
</evidence>
<keyword evidence="1" id="KW-0472">Membrane</keyword>
<reference evidence="2" key="1">
    <citation type="journal article" date="2014" name="Int. J. Syst. Evol. Microbiol.">
        <title>Complete genome sequence of Corynebacterium casei LMG S-19264T (=DSM 44701T), isolated from a smear-ripened cheese.</title>
        <authorList>
            <consortium name="US DOE Joint Genome Institute (JGI-PGF)"/>
            <person name="Walter F."/>
            <person name="Albersmeier A."/>
            <person name="Kalinowski J."/>
            <person name="Ruckert C."/>
        </authorList>
    </citation>
    <scope>NUCLEOTIDE SEQUENCE</scope>
    <source>
        <strain evidence="2">KCTC 32513</strain>
    </source>
</reference>
<accession>A0A8J3CSN0</accession>
<reference evidence="2" key="2">
    <citation type="submission" date="2020-09" db="EMBL/GenBank/DDBJ databases">
        <authorList>
            <person name="Sun Q."/>
            <person name="Kim S."/>
        </authorList>
    </citation>
    <scope>NUCLEOTIDE SEQUENCE</scope>
    <source>
        <strain evidence="2">KCTC 32513</strain>
    </source>
</reference>
<comment type="caution">
    <text evidence="2">The sequence shown here is derived from an EMBL/GenBank/DDBJ whole genome shotgun (WGS) entry which is preliminary data.</text>
</comment>
<dbReference type="AlphaFoldDB" id="A0A8J3CSN0"/>
<keyword evidence="1" id="KW-1133">Transmembrane helix</keyword>
<dbReference type="EMBL" id="BMZH01000010">
    <property type="protein sequence ID" value="GHB00028.1"/>
    <property type="molecule type" value="Genomic_DNA"/>
</dbReference>